<proteinExistence type="predicted"/>
<sequence length="108" mass="12033">MLPVQIAYLAHCTRWKCCVIFFGFGKHSEKPGTEGKAKTVQLLGLHQLNSLFFYLFGKSEHSLKSFLFGQAKASPSLHQANDHLEPSACSSSKSIYPDIQEPKWGTFG</sequence>
<feature type="region of interest" description="Disordered" evidence="1">
    <location>
        <begin position="79"/>
        <end position="108"/>
    </location>
</feature>
<name>B3DUD6_METI4</name>
<dbReference type="STRING" id="481448.Minf_0884"/>
<evidence type="ECO:0000313" key="2">
    <source>
        <dbReference type="EMBL" id="ACD82939.1"/>
    </source>
</evidence>
<dbReference type="AlphaFoldDB" id="B3DUD6"/>
<dbReference type="KEGG" id="min:Minf_0884"/>
<gene>
    <name evidence="2" type="ordered locus">Minf_0884</name>
</gene>
<reference evidence="2 3" key="1">
    <citation type="journal article" date="2008" name="Biol. Direct">
        <title>Complete genome sequence of the extremely acidophilic methanotroph isolate V4, Methylacidiphilum infernorum, a representative of the bacterial phylum Verrucomicrobia.</title>
        <authorList>
            <person name="Hou S."/>
            <person name="Makarova K.S."/>
            <person name="Saw J.H."/>
            <person name="Senin P."/>
            <person name="Ly B.V."/>
            <person name="Zhou Z."/>
            <person name="Ren Y."/>
            <person name="Wang J."/>
            <person name="Galperin M.Y."/>
            <person name="Omelchenko M.V."/>
            <person name="Wolf Y.I."/>
            <person name="Yutin N."/>
            <person name="Koonin E.V."/>
            <person name="Stott M.B."/>
            <person name="Mountain B.W."/>
            <person name="Crowe M.A."/>
            <person name="Smirnova A.V."/>
            <person name="Dunfield P.F."/>
            <person name="Feng L."/>
            <person name="Wang L."/>
            <person name="Alam M."/>
        </authorList>
    </citation>
    <scope>NUCLEOTIDE SEQUENCE [LARGE SCALE GENOMIC DNA]</scope>
    <source>
        <strain evidence="3">Isolate V4</strain>
    </source>
</reference>
<dbReference type="EMBL" id="CP000975">
    <property type="protein sequence ID" value="ACD82939.1"/>
    <property type="molecule type" value="Genomic_DNA"/>
</dbReference>
<protein>
    <submittedName>
        <fullName evidence="2">Uncharacterized protein</fullName>
    </submittedName>
</protein>
<dbReference type="HOGENOM" id="CLU_2193853_0_0_0"/>
<organism evidence="2 3">
    <name type="scientific">Methylacidiphilum infernorum (isolate V4)</name>
    <name type="common">Methylokorus infernorum (strain V4)</name>
    <dbReference type="NCBI Taxonomy" id="481448"/>
    <lineage>
        <taxon>Bacteria</taxon>
        <taxon>Pseudomonadati</taxon>
        <taxon>Verrucomicrobiota</taxon>
        <taxon>Methylacidiphilae</taxon>
        <taxon>Methylacidiphilales</taxon>
        <taxon>Methylacidiphilaceae</taxon>
        <taxon>Methylacidiphilum (ex Ratnadevi et al. 2023)</taxon>
    </lineage>
</organism>
<accession>B3DUD6</accession>
<dbReference type="Proteomes" id="UP000009149">
    <property type="component" value="Chromosome"/>
</dbReference>
<evidence type="ECO:0000256" key="1">
    <source>
        <dbReference type="SAM" id="MobiDB-lite"/>
    </source>
</evidence>
<evidence type="ECO:0000313" key="3">
    <source>
        <dbReference type="Proteomes" id="UP000009149"/>
    </source>
</evidence>